<organism evidence="4 5">
    <name type="scientific">Noviherbaspirillum galbum</name>
    <dbReference type="NCBI Taxonomy" id="2709383"/>
    <lineage>
        <taxon>Bacteria</taxon>
        <taxon>Pseudomonadati</taxon>
        <taxon>Pseudomonadota</taxon>
        <taxon>Betaproteobacteria</taxon>
        <taxon>Burkholderiales</taxon>
        <taxon>Oxalobacteraceae</taxon>
        <taxon>Noviherbaspirillum</taxon>
    </lineage>
</organism>
<feature type="signal peptide" evidence="2">
    <location>
        <begin position="1"/>
        <end position="26"/>
    </location>
</feature>
<proteinExistence type="predicted"/>
<evidence type="ECO:0000313" key="5">
    <source>
        <dbReference type="Proteomes" id="UP000482155"/>
    </source>
</evidence>
<feature type="chain" id="PRO_5025583143" evidence="2">
    <location>
        <begin position="27"/>
        <end position="642"/>
    </location>
</feature>
<dbReference type="PANTHER" id="PTHR42776">
    <property type="entry name" value="SERINE PEPTIDASE S9 FAMILY MEMBER"/>
    <property type="match status" value="1"/>
</dbReference>
<dbReference type="GO" id="GO:0004252">
    <property type="term" value="F:serine-type endopeptidase activity"/>
    <property type="evidence" value="ECO:0007669"/>
    <property type="project" value="TreeGrafter"/>
</dbReference>
<keyword evidence="5" id="KW-1185">Reference proteome</keyword>
<keyword evidence="1" id="KW-0378">Hydrolase</keyword>
<evidence type="ECO:0000256" key="1">
    <source>
        <dbReference type="ARBA" id="ARBA00022801"/>
    </source>
</evidence>
<dbReference type="GO" id="GO:0006508">
    <property type="term" value="P:proteolysis"/>
    <property type="evidence" value="ECO:0007669"/>
    <property type="project" value="InterPro"/>
</dbReference>
<dbReference type="Pfam" id="PF00326">
    <property type="entry name" value="Peptidase_S9"/>
    <property type="match status" value="1"/>
</dbReference>
<sequence length="642" mass="72153">MRTCLFFLGRFAAACLALSLATGAAADAIPAEAFFNHPAIDNAALSPNGRYLAIQMARKDGRVMLATMEIATRKLQPVANYKDVDVAEFHWINDDQLVYSGTDFQSAQGEYRFTNGNLMTVQRDGSGFKALKGGRFYRASALQDSSDIYVNWAEFTTKWDVDRINLARLNTANGELKTFTRPGKTIGWWMDGQNVPRVSRTLDQARISLYYKDDAAADSAWRKISEGEQYSGEVVLPQFIGPDGTLYVTARKGKDKSSLYTFDVKTSRLGSEPVITLADYDFHGQFVADGKTLLGVHVETDAPATVWFDERMKRVQKEVDERLPGTVNRLSSSVRNETSWILVRAFSDVQPASFYLYDTEARKLDLIGKAHPAIDPARMSTMDMIRYPARDGLPIPAYLTLPASKDAKNLPLVVLVHGGPWVRGGHWQWNPEVQFLASRGYAVIQPEFRGSTGYGFRHFQAGWKQWGQAMQDDLADAAKWAIEKGIADPKRICIAGASYGGYATLMGLIKDPELFRCGVNWVGVTDIDLMYSATWSDSSEDWRRYGIPFLIGDREKDAEMLKNFSPVRQASRLKRPLLMAYGVNDRRVPIEHGVAMRDALKASNPDLEWIEFQGEGHGWKLEKNQVEFWTRVETFLDKHIGH</sequence>
<evidence type="ECO:0000256" key="2">
    <source>
        <dbReference type="SAM" id="SignalP"/>
    </source>
</evidence>
<accession>A0A6B3SVK5</accession>
<dbReference type="InterPro" id="IPR029058">
    <property type="entry name" value="AB_hydrolase_fold"/>
</dbReference>
<dbReference type="Proteomes" id="UP000482155">
    <property type="component" value="Unassembled WGS sequence"/>
</dbReference>
<dbReference type="SUPFAM" id="SSF53474">
    <property type="entry name" value="alpha/beta-Hydrolases"/>
    <property type="match status" value="1"/>
</dbReference>
<dbReference type="EMBL" id="JAAIVB010000085">
    <property type="protein sequence ID" value="NEX64853.1"/>
    <property type="molecule type" value="Genomic_DNA"/>
</dbReference>
<protein>
    <submittedName>
        <fullName evidence="4">Prolyl oligopeptidase family serine peptidase</fullName>
    </submittedName>
</protein>
<dbReference type="SUPFAM" id="SSF82171">
    <property type="entry name" value="DPP6 N-terminal domain-like"/>
    <property type="match status" value="1"/>
</dbReference>
<dbReference type="Gene3D" id="3.40.50.1820">
    <property type="entry name" value="alpha/beta hydrolase"/>
    <property type="match status" value="1"/>
</dbReference>
<name>A0A6B3SVK5_9BURK</name>
<dbReference type="AlphaFoldDB" id="A0A6B3SVK5"/>
<dbReference type="PANTHER" id="PTHR42776:SF27">
    <property type="entry name" value="DIPEPTIDYL PEPTIDASE FAMILY MEMBER 6"/>
    <property type="match status" value="1"/>
</dbReference>
<dbReference type="RefSeq" id="WP_163968769.1">
    <property type="nucleotide sequence ID" value="NZ_JAAIVB010000085.1"/>
</dbReference>
<evidence type="ECO:0000259" key="3">
    <source>
        <dbReference type="Pfam" id="PF00326"/>
    </source>
</evidence>
<dbReference type="InterPro" id="IPR001375">
    <property type="entry name" value="Peptidase_S9_cat"/>
</dbReference>
<reference evidence="4 5" key="1">
    <citation type="submission" date="2020-02" db="EMBL/GenBank/DDBJ databases">
        <authorList>
            <person name="Kim M.K."/>
        </authorList>
    </citation>
    <scope>NUCLEOTIDE SEQUENCE [LARGE SCALE GENOMIC DNA]</scope>
    <source>
        <strain evidence="4 5">17J57-3</strain>
    </source>
</reference>
<keyword evidence="2" id="KW-0732">Signal</keyword>
<comment type="caution">
    <text evidence="4">The sequence shown here is derived from an EMBL/GenBank/DDBJ whole genome shotgun (WGS) entry which is preliminary data.</text>
</comment>
<evidence type="ECO:0000313" key="4">
    <source>
        <dbReference type="EMBL" id="NEX64853.1"/>
    </source>
</evidence>
<feature type="domain" description="Peptidase S9 prolyl oligopeptidase catalytic" evidence="3">
    <location>
        <begin position="429"/>
        <end position="641"/>
    </location>
</feature>
<gene>
    <name evidence="4" type="ORF">G3574_27545</name>
</gene>